<dbReference type="SUPFAM" id="SSF57863">
    <property type="entry name" value="ArfGap/RecO-like zinc finger"/>
    <property type="match status" value="1"/>
</dbReference>
<evidence type="ECO:0000256" key="1">
    <source>
        <dbReference type="ARBA" id="ARBA00007452"/>
    </source>
</evidence>
<sequence length="250" mass="28264">MQMTTQAVVIGTRNIEEEDRLLTLLSRDLGVIHAYAKGANRMKSRLAPTTELLCYSSFVLFKNKDRYTVDHADSLNLFFGLRQDVEKLSLATYFAELTATVAPQSEGAEDFLRLLLNTLFLLEKGKRSADFLKPVFELRALTLAGYMPNLVACRSCGRYEAGPMTLLLTDGELLCAECLAQDEPDTWKRVPLPEGVLAAMRHILYSPLERLFQFGLSQEGLRSLGSVTERYLLEQTEKNYATLDFYKSLR</sequence>
<evidence type="ECO:0000256" key="2">
    <source>
        <dbReference type="ARBA" id="ARBA00021310"/>
    </source>
</evidence>
<name>A0A926HZ56_9FIRM</name>
<gene>
    <name evidence="7 9" type="primary">recO</name>
    <name evidence="9" type="ORF">H8711_01265</name>
</gene>
<dbReference type="SUPFAM" id="SSF50249">
    <property type="entry name" value="Nucleic acid-binding proteins"/>
    <property type="match status" value="1"/>
</dbReference>
<dbReference type="Proteomes" id="UP000653127">
    <property type="component" value="Unassembled WGS sequence"/>
</dbReference>
<evidence type="ECO:0000256" key="6">
    <source>
        <dbReference type="ARBA" id="ARBA00033409"/>
    </source>
</evidence>
<dbReference type="Pfam" id="PF02565">
    <property type="entry name" value="RecO_C"/>
    <property type="match status" value="1"/>
</dbReference>
<protein>
    <recommendedName>
        <fullName evidence="2 7">DNA repair protein RecO</fullName>
    </recommendedName>
    <alternativeName>
        <fullName evidence="6 7">Recombination protein O</fullName>
    </alternativeName>
</protein>
<dbReference type="EMBL" id="JACRST010000001">
    <property type="protein sequence ID" value="MBC8545567.1"/>
    <property type="molecule type" value="Genomic_DNA"/>
</dbReference>
<dbReference type="AlphaFoldDB" id="A0A926HZ56"/>
<dbReference type="GO" id="GO:0006310">
    <property type="term" value="P:DNA recombination"/>
    <property type="evidence" value="ECO:0007669"/>
    <property type="project" value="UniProtKB-UniRule"/>
</dbReference>
<dbReference type="PANTHER" id="PTHR33991">
    <property type="entry name" value="DNA REPAIR PROTEIN RECO"/>
    <property type="match status" value="1"/>
</dbReference>
<dbReference type="NCBIfam" id="TIGR00613">
    <property type="entry name" value="reco"/>
    <property type="match status" value="1"/>
</dbReference>
<comment type="similarity">
    <text evidence="1 7">Belongs to the RecO family.</text>
</comment>
<keyword evidence="5 7" id="KW-0234">DNA repair</keyword>
<keyword evidence="4 7" id="KW-0233">DNA recombination</keyword>
<evidence type="ECO:0000256" key="4">
    <source>
        <dbReference type="ARBA" id="ARBA00023172"/>
    </source>
</evidence>
<feature type="domain" description="DNA replication/recombination mediator RecO N-terminal" evidence="8">
    <location>
        <begin position="1"/>
        <end position="77"/>
    </location>
</feature>
<accession>A0A926HZ56</accession>
<dbReference type="InterPro" id="IPR022572">
    <property type="entry name" value="DNA_rep/recomb_RecO_N"/>
</dbReference>
<evidence type="ECO:0000259" key="8">
    <source>
        <dbReference type="Pfam" id="PF11967"/>
    </source>
</evidence>
<dbReference type="PANTHER" id="PTHR33991:SF1">
    <property type="entry name" value="DNA REPAIR PROTEIN RECO"/>
    <property type="match status" value="1"/>
</dbReference>
<dbReference type="InterPro" id="IPR003717">
    <property type="entry name" value="RecO"/>
</dbReference>
<dbReference type="Gene3D" id="1.20.1440.120">
    <property type="entry name" value="Recombination protein O, C-terminal domain"/>
    <property type="match status" value="1"/>
</dbReference>
<dbReference type="GO" id="GO:0043590">
    <property type="term" value="C:bacterial nucleoid"/>
    <property type="evidence" value="ECO:0007669"/>
    <property type="project" value="TreeGrafter"/>
</dbReference>
<evidence type="ECO:0000313" key="9">
    <source>
        <dbReference type="EMBL" id="MBC8545567.1"/>
    </source>
</evidence>
<dbReference type="InterPro" id="IPR012340">
    <property type="entry name" value="NA-bd_OB-fold"/>
</dbReference>
<evidence type="ECO:0000256" key="3">
    <source>
        <dbReference type="ARBA" id="ARBA00022763"/>
    </source>
</evidence>
<dbReference type="HAMAP" id="MF_00201">
    <property type="entry name" value="RecO"/>
    <property type="match status" value="1"/>
</dbReference>
<organism evidence="9 10">
    <name type="scientific">Ligaoa zhengdingensis</name>
    <dbReference type="NCBI Taxonomy" id="2763658"/>
    <lineage>
        <taxon>Bacteria</taxon>
        <taxon>Bacillati</taxon>
        <taxon>Bacillota</taxon>
        <taxon>Clostridia</taxon>
        <taxon>Eubacteriales</taxon>
        <taxon>Oscillospiraceae</taxon>
        <taxon>Ligaoa</taxon>
    </lineage>
</organism>
<evidence type="ECO:0000256" key="5">
    <source>
        <dbReference type="ARBA" id="ARBA00023204"/>
    </source>
</evidence>
<dbReference type="Gene3D" id="6.20.220.20">
    <property type="entry name" value="Recombination protein O, zinc-binding domain"/>
    <property type="match status" value="1"/>
</dbReference>
<proteinExistence type="inferred from homology"/>
<comment type="function">
    <text evidence="7">Involved in DNA repair and RecF pathway recombination.</text>
</comment>
<evidence type="ECO:0000313" key="10">
    <source>
        <dbReference type="Proteomes" id="UP000653127"/>
    </source>
</evidence>
<keyword evidence="3 7" id="KW-0227">DNA damage</keyword>
<dbReference type="Gene3D" id="2.40.50.140">
    <property type="entry name" value="Nucleic acid-binding proteins"/>
    <property type="match status" value="1"/>
</dbReference>
<dbReference type="InterPro" id="IPR042242">
    <property type="entry name" value="RecO_C"/>
</dbReference>
<dbReference type="InterPro" id="IPR037278">
    <property type="entry name" value="ARFGAP/RecO"/>
</dbReference>
<keyword evidence="10" id="KW-1185">Reference proteome</keyword>
<dbReference type="Pfam" id="PF11967">
    <property type="entry name" value="RecO_N"/>
    <property type="match status" value="1"/>
</dbReference>
<dbReference type="RefSeq" id="WP_249281719.1">
    <property type="nucleotide sequence ID" value="NZ_JACRST010000001.1"/>
</dbReference>
<comment type="caution">
    <text evidence="9">The sequence shown here is derived from an EMBL/GenBank/DDBJ whole genome shotgun (WGS) entry which is preliminary data.</text>
</comment>
<evidence type="ECO:0000256" key="7">
    <source>
        <dbReference type="HAMAP-Rule" id="MF_00201"/>
    </source>
</evidence>
<dbReference type="GO" id="GO:0006302">
    <property type="term" value="P:double-strand break repair"/>
    <property type="evidence" value="ECO:0007669"/>
    <property type="project" value="TreeGrafter"/>
</dbReference>
<reference evidence="9" key="1">
    <citation type="submission" date="2020-08" db="EMBL/GenBank/DDBJ databases">
        <title>Genome public.</title>
        <authorList>
            <person name="Liu C."/>
            <person name="Sun Q."/>
        </authorList>
    </citation>
    <scope>NUCLEOTIDE SEQUENCE</scope>
    <source>
        <strain evidence="9">NSJ-31</strain>
    </source>
</reference>